<dbReference type="EMBL" id="BMAW01033456">
    <property type="protein sequence ID" value="GFU30277.1"/>
    <property type="molecule type" value="Genomic_DNA"/>
</dbReference>
<keyword evidence="2" id="KW-1185">Reference proteome</keyword>
<evidence type="ECO:0000313" key="1">
    <source>
        <dbReference type="EMBL" id="GFU30277.1"/>
    </source>
</evidence>
<gene>
    <name evidence="1" type="ORF">NPIL_676201</name>
</gene>
<comment type="caution">
    <text evidence="1">The sequence shown here is derived from an EMBL/GenBank/DDBJ whole genome shotgun (WGS) entry which is preliminary data.</text>
</comment>
<proteinExistence type="predicted"/>
<evidence type="ECO:0000313" key="2">
    <source>
        <dbReference type="Proteomes" id="UP000887013"/>
    </source>
</evidence>
<name>A0A8X6UM09_NEPPI</name>
<sequence>MTGFKTGDLIQAYFETYVVDARNHGESPWSEVFNLDCNAD</sequence>
<organism evidence="1 2">
    <name type="scientific">Nephila pilipes</name>
    <name type="common">Giant wood spider</name>
    <name type="synonym">Nephila maculata</name>
    <dbReference type="NCBI Taxonomy" id="299642"/>
    <lineage>
        <taxon>Eukaryota</taxon>
        <taxon>Metazoa</taxon>
        <taxon>Ecdysozoa</taxon>
        <taxon>Arthropoda</taxon>
        <taxon>Chelicerata</taxon>
        <taxon>Arachnida</taxon>
        <taxon>Araneae</taxon>
        <taxon>Araneomorphae</taxon>
        <taxon>Entelegynae</taxon>
        <taxon>Araneoidea</taxon>
        <taxon>Nephilidae</taxon>
        <taxon>Nephila</taxon>
    </lineage>
</organism>
<accession>A0A8X6UM09</accession>
<feature type="non-terminal residue" evidence="1">
    <location>
        <position position="1"/>
    </location>
</feature>
<protein>
    <submittedName>
        <fullName evidence="1">Uncharacterized protein</fullName>
    </submittedName>
</protein>
<dbReference type="AlphaFoldDB" id="A0A8X6UM09"/>
<reference evidence="1" key="1">
    <citation type="submission" date="2020-08" db="EMBL/GenBank/DDBJ databases">
        <title>Multicomponent nature underlies the extraordinary mechanical properties of spider dragline silk.</title>
        <authorList>
            <person name="Kono N."/>
            <person name="Nakamura H."/>
            <person name="Mori M."/>
            <person name="Yoshida Y."/>
            <person name="Ohtoshi R."/>
            <person name="Malay A.D."/>
            <person name="Moran D.A.P."/>
            <person name="Tomita M."/>
            <person name="Numata K."/>
            <person name="Arakawa K."/>
        </authorList>
    </citation>
    <scope>NUCLEOTIDE SEQUENCE</scope>
</reference>
<dbReference type="Proteomes" id="UP000887013">
    <property type="component" value="Unassembled WGS sequence"/>
</dbReference>